<accession>A0A1V6SAW0</accession>
<feature type="domain" description="Enoyl reductase (ER)" evidence="7">
    <location>
        <begin position="27"/>
        <end position="367"/>
    </location>
</feature>
<dbReference type="GO" id="GO:0004022">
    <property type="term" value="F:alcohol dehydrogenase (NAD+) activity"/>
    <property type="evidence" value="ECO:0007669"/>
    <property type="project" value="TreeGrafter"/>
</dbReference>
<dbReference type="Gene3D" id="3.90.180.10">
    <property type="entry name" value="Medium-chain alcohol dehydrogenases, catalytic domain"/>
    <property type="match status" value="1"/>
</dbReference>
<dbReference type="InterPro" id="IPR011032">
    <property type="entry name" value="GroES-like_sf"/>
</dbReference>
<evidence type="ECO:0000313" key="9">
    <source>
        <dbReference type="Proteomes" id="UP000191342"/>
    </source>
</evidence>
<evidence type="ECO:0000256" key="3">
    <source>
        <dbReference type="ARBA" id="ARBA00022723"/>
    </source>
</evidence>
<evidence type="ECO:0000256" key="2">
    <source>
        <dbReference type="ARBA" id="ARBA00008072"/>
    </source>
</evidence>
<organism evidence="8 9">
    <name type="scientific">Penicillium flavigenum</name>
    <dbReference type="NCBI Taxonomy" id="254877"/>
    <lineage>
        <taxon>Eukaryota</taxon>
        <taxon>Fungi</taxon>
        <taxon>Dikarya</taxon>
        <taxon>Ascomycota</taxon>
        <taxon>Pezizomycotina</taxon>
        <taxon>Eurotiomycetes</taxon>
        <taxon>Eurotiomycetidae</taxon>
        <taxon>Eurotiales</taxon>
        <taxon>Aspergillaceae</taxon>
        <taxon>Penicillium</taxon>
    </lineage>
</organism>
<keyword evidence="3" id="KW-0479">Metal-binding</keyword>
<evidence type="ECO:0000259" key="7">
    <source>
        <dbReference type="SMART" id="SM00829"/>
    </source>
</evidence>
<dbReference type="InterPro" id="IPR013154">
    <property type="entry name" value="ADH-like_N"/>
</dbReference>
<dbReference type="EMBL" id="MLQL01000079">
    <property type="protein sequence ID" value="OQE11182.1"/>
    <property type="molecule type" value="Genomic_DNA"/>
</dbReference>
<proteinExistence type="inferred from homology"/>
<dbReference type="InterPro" id="IPR020843">
    <property type="entry name" value="ER"/>
</dbReference>
<dbReference type="AlphaFoldDB" id="A0A1V6SAW0"/>
<dbReference type="InterPro" id="IPR036291">
    <property type="entry name" value="NAD(P)-bd_dom_sf"/>
</dbReference>
<sequence length="369" mass="40175">MIIFRNHAETMTQEHIPTTMKALRLVKYNENYQLRSDVPVPNPGPGELLIRVAAAGFCHTDYQVYQGAYGTQLPFTGSHEPAGTIVKLGSDVPGNWKVNDRVGVLNFRNPCNECNGCRWRMTIYKSLDARYCENKTMSGILRADGGFAEYMIASHYALVHLPDNLSFEQAAPLMCAGATVWNAVKETGLEKGQSIAIVGIGGLGVLAVQFAKSRGLRVVAIDNRDIGLKLASEVPAHLRPDQVINFNSHDAIQKILEFTDGIGLSGAVVCTDDVPASDWALHRLQPRGVCVVLGLPESGFKFDAFNLVFRELVVKGSLHCPVDEVKAMIKAVSANGVVSHLTVLPLEKAEDIPDRATAHSFTGRLVITL</sequence>
<dbReference type="SUPFAM" id="SSF50129">
    <property type="entry name" value="GroES-like"/>
    <property type="match status" value="1"/>
</dbReference>
<gene>
    <name evidence="8" type="ORF">PENFLA_c079G07280</name>
</gene>
<comment type="similarity">
    <text evidence="2">Belongs to the zinc-containing alcohol dehydrogenase family.</text>
</comment>
<dbReference type="OrthoDB" id="256333at2759"/>
<evidence type="ECO:0000256" key="1">
    <source>
        <dbReference type="ARBA" id="ARBA00001947"/>
    </source>
</evidence>
<dbReference type="Proteomes" id="UP000191342">
    <property type="component" value="Unassembled WGS sequence"/>
</dbReference>
<reference evidence="9" key="1">
    <citation type="journal article" date="2017" name="Nat. Microbiol.">
        <title>Global analysis of biosynthetic gene clusters reveals vast potential of secondary metabolite production in Penicillium species.</title>
        <authorList>
            <person name="Nielsen J.C."/>
            <person name="Grijseels S."/>
            <person name="Prigent S."/>
            <person name="Ji B."/>
            <person name="Dainat J."/>
            <person name="Nielsen K.F."/>
            <person name="Frisvad J.C."/>
            <person name="Workman M."/>
            <person name="Nielsen J."/>
        </authorList>
    </citation>
    <scope>NUCLEOTIDE SEQUENCE [LARGE SCALE GENOMIC DNA]</scope>
    <source>
        <strain evidence="9">IBT 14082</strain>
    </source>
</reference>
<evidence type="ECO:0000313" key="8">
    <source>
        <dbReference type="EMBL" id="OQE11182.1"/>
    </source>
</evidence>
<evidence type="ECO:0000256" key="4">
    <source>
        <dbReference type="ARBA" id="ARBA00022833"/>
    </source>
</evidence>
<name>A0A1V6SAW0_9EURO</name>
<dbReference type="STRING" id="254877.A0A1V6SAW0"/>
<comment type="cofactor">
    <cofactor evidence="1">
        <name>Zn(2+)</name>
        <dbReference type="ChEBI" id="CHEBI:29105"/>
    </cofactor>
</comment>
<dbReference type="GO" id="GO:0005737">
    <property type="term" value="C:cytoplasm"/>
    <property type="evidence" value="ECO:0007669"/>
    <property type="project" value="TreeGrafter"/>
</dbReference>
<dbReference type="SMART" id="SM00829">
    <property type="entry name" value="PKS_ER"/>
    <property type="match status" value="1"/>
</dbReference>
<dbReference type="Pfam" id="PF00107">
    <property type="entry name" value="ADH_zinc_N"/>
    <property type="match status" value="1"/>
</dbReference>
<keyword evidence="9" id="KW-1185">Reference proteome</keyword>
<evidence type="ECO:0000256" key="5">
    <source>
        <dbReference type="ARBA" id="ARBA00023002"/>
    </source>
</evidence>
<dbReference type="InterPro" id="IPR013149">
    <property type="entry name" value="ADH-like_C"/>
</dbReference>
<keyword evidence="4" id="KW-0862">Zinc</keyword>
<comment type="caution">
    <text evidence="8">The sequence shown here is derived from an EMBL/GenBank/DDBJ whole genome shotgun (WGS) entry which is preliminary data.</text>
</comment>
<dbReference type="SUPFAM" id="SSF51735">
    <property type="entry name" value="NAD(P)-binding Rossmann-fold domains"/>
    <property type="match status" value="1"/>
</dbReference>
<dbReference type="PANTHER" id="PTHR42940">
    <property type="entry name" value="ALCOHOL DEHYDROGENASE 1-RELATED"/>
    <property type="match status" value="1"/>
</dbReference>
<evidence type="ECO:0000256" key="6">
    <source>
        <dbReference type="ARBA" id="ARBA00023027"/>
    </source>
</evidence>
<keyword evidence="6" id="KW-0520">NAD</keyword>
<dbReference type="Pfam" id="PF08240">
    <property type="entry name" value="ADH_N"/>
    <property type="match status" value="1"/>
</dbReference>
<dbReference type="PANTHER" id="PTHR42940:SF8">
    <property type="entry name" value="VACUOLAR PROTEIN SORTING-ASSOCIATED PROTEIN 11"/>
    <property type="match status" value="1"/>
</dbReference>
<protein>
    <recommendedName>
        <fullName evidence="7">Enoyl reductase (ER) domain-containing protein</fullName>
    </recommendedName>
</protein>
<dbReference type="GO" id="GO:0046872">
    <property type="term" value="F:metal ion binding"/>
    <property type="evidence" value="ECO:0007669"/>
    <property type="project" value="UniProtKB-KW"/>
</dbReference>
<dbReference type="CDD" id="cd08297">
    <property type="entry name" value="CAD3"/>
    <property type="match status" value="1"/>
</dbReference>
<dbReference type="FunFam" id="3.40.50.720:FF:000039">
    <property type="entry name" value="Alcohol dehydrogenase AdhP"/>
    <property type="match status" value="1"/>
</dbReference>
<dbReference type="Gene3D" id="3.40.50.720">
    <property type="entry name" value="NAD(P)-binding Rossmann-like Domain"/>
    <property type="match status" value="1"/>
</dbReference>
<keyword evidence="5" id="KW-0560">Oxidoreductase</keyword>